<evidence type="ECO:0000313" key="2">
    <source>
        <dbReference type="EMBL" id="RUO25594.1"/>
    </source>
</evidence>
<dbReference type="Proteomes" id="UP000288293">
    <property type="component" value="Unassembled WGS sequence"/>
</dbReference>
<dbReference type="InterPro" id="IPR046336">
    <property type="entry name" value="Lon_prtase_N_sf"/>
</dbReference>
<proteinExistence type="predicted"/>
<dbReference type="SMART" id="SM00464">
    <property type="entry name" value="LON"/>
    <property type="match status" value="1"/>
</dbReference>
<dbReference type="PROSITE" id="PS51787">
    <property type="entry name" value="LON_N"/>
    <property type="match status" value="1"/>
</dbReference>
<protein>
    <submittedName>
        <fullName evidence="2">Peptidase S16</fullName>
    </submittedName>
</protein>
<dbReference type="RefSeq" id="WP_126802325.1">
    <property type="nucleotide sequence ID" value="NZ_PIPL01000001.1"/>
</dbReference>
<comment type="caution">
    <text evidence="2">The sequence shown here is derived from an EMBL/GenBank/DDBJ whole genome shotgun (WGS) entry which is preliminary data.</text>
</comment>
<reference evidence="2 3" key="1">
    <citation type="journal article" date="2011" name="Front. Microbiol.">
        <title>Genomic signatures of strain selection and enhancement in Bacillus atrophaeus var. globigii, a historical biowarfare simulant.</title>
        <authorList>
            <person name="Gibbons H.S."/>
            <person name="Broomall S.M."/>
            <person name="McNew L.A."/>
            <person name="Daligault H."/>
            <person name="Chapman C."/>
            <person name="Bruce D."/>
            <person name="Karavis M."/>
            <person name="Krepps M."/>
            <person name="McGregor P.A."/>
            <person name="Hong C."/>
            <person name="Park K.H."/>
            <person name="Akmal A."/>
            <person name="Feldman A."/>
            <person name="Lin J.S."/>
            <person name="Chang W.E."/>
            <person name="Higgs B.W."/>
            <person name="Demirev P."/>
            <person name="Lindquist J."/>
            <person name="Liem A."/>
            <person name="Fochler E."/>
            <person name="Read T.D."/>
            <person name="Tapia R."/>
            <person name="Johnson S."/>
            <person name="Bishop-Lilly K.A."/>
            <person name="Detter C."/>
            <person name="Han C."/>
            <person name="Sozhamannan S."/>
            <person name="Rosenzweig C.N."/>
            <person name="Skowronski E.W."/>
        </authorList>
    </citation>
    <scope>NUCLEOTIDE SEQUENCE [LARGE SCALE GENOMIC DNA]</scope>
    <source>
        <strain evidence="2 3">MLST1</strain>
    </source>
</reference>
<dbReference type="Gene3D" id="2.30.130.40">
    <property type="entry name" value="LON domain-like"/>
    <property type="match status" value="1"/>
</dbReference>
<dbReference type="InterPro" id="IPR003111">
    <property type="entry name" value="Lon_prtase_N"/>
</dbReference>
<dbReference type="Gene3D" id="1.10.4060.10">
    <property type="entry name" value="BPP1347 like domain"/>
    <property type="match status" value="1"/>
</dbReference>
<evidence type="ECO:0000259" key="1">
    <source>
        <dbReference type="PROSITE" id="PS51787"/>
    </source>
</evidence>
<keyword evidence="3" id="KW-1185">Reference proteome</keyword>
<dbReference type="Pfam" id="PF02190">
    <property type="entry name" value="LON_substr_bdg"/>
    <property type="match status" value="1"/>
</dbReference>
<sequence>MTPFKETAIALFPLTSHVLPGGRMKLRIFEQRYIRMVKESLAEQKSFGICMLDPKGQTENNSHILPIGTLVNVVDFESLPDGMLGITVAGEQLFEIKSVNSEKDGLHRGQVILKEEWSSSPVSDQDVLLQQRLQEVFEAYPEISQMYPETRFDDEPWICQRWLEILPLEPEKKQELLANQQTQPVKDFIRQLVE</sequence>
<evidence type="ECO:0000313" key="3">
    <source>
        <dbReference type="Proteomes" id="UP000288293"/>
    </source>
</evidence>
<dbReference type="SUPFAM" id="SSF88697">
    <property type="entry name" value="PUA domain-like"/>
    <property type="match status" value="1"/>
</dbReference>
<dbReference type="PANTHER" id="PTHR46732">
    <property type="entry name" value="ATP-DEPENDENT PROTEASE LA (LON) DOMAIN PROTEIN"/>
    <property type="match status" value="1"/>
</dbReference>
<accession>A0A432W692</accession>
<dbReference type="PANTHER" id="PTHR46732:SF8">
    <property type="entry name" value="ATP-DEPENDENT PROTEASE LA (LON) DOMAIN PROTEIN"/>
    <property type="match status" value="1"/>
</dbReference>
<organism evidence="2 3">
    <name type="scientific">Aliidiomarina minuta</name>
    <dbReference type="NCBI Taxonomy" id="880057"/>
    <lineage>
        <taxon>Bacteria</taxon>
        <taxon>Pseudomonadati</taxon>
        <taxon>Pseudomonadota</taxon>
        <taxon>Gammaproteobacteria</taxon>
        <taxon>Alteromonadales</taxon>
        <taxon>Idiomarinaceae</taxon>
        <taxon>Aliidiomarina</taxon>
    </lineage>
</organism>
<dbReference type="AlphaFoldDB" id="A0A432W692"/>
<dbReference type="EMBL" id="PIPL01000001">
    <property type="protein sequence ID" value="RUO25594.1"/>
    <property type="molecule type" value="Genomic_DNA"/>
</dbReference>
<dbReference type="OrthoDB" id="8558970at2"/>
<dbReference type="InterPro" id="IPR015947">
    <property type="entry name" value="PUA-like_sf"/>
</dbReference>
<name>A0A432W692_9GAMM</name>
<feature type="domain" description="Lon N-terminal" evidence="1">
    <location>
        <begin position="6"/>
        <end position="194"/>
    </location>
</feature>
<gene>
    <name evidence="2" type="ORF">CWE09_02365</name>
</gene>